<organism evidence="2 3">
    <name type="scientific">Stieleria neptunia</name>
    <dbReference type="NCBI Taxonomy" id="2527979"/>
    <lineage>
        <taxon>Bacteria</taxon>
        <taxon>Pseudomonadati</taxon>
        <taxon>Planctomycetota</taxon>
        <taxon>Planctomycetia</taxon>
        <taxon>Pirellulales</taxon>
        <taxon>Pirellulaceae</taxon>
        <taxon>Stieleria</taxon>
    </lineage>
</organism>
<dbReference type="GO" id="GO:0005829">
    <property type="term" value="C:cytosol"/>
    <property type="evidence" value="ECO:0007669"/>
    <property type="project" value="TreeGrafter"/>
</dbReference>
<dbReference type="PANTHER" id="PTHR22617">
    <property type="entry name" value="CHEMOTAXIS SENSOR HISTIDINE KINASE-RELATED"/>
    <property type="match status" value="1"/>
</dbReference>
<dbReference type="InterPro" id="IPR002545">
    <property type="entry name" value="CheW-lke_dom"/>
</dbReference>
<dbReference type="RefSeq" id="WP_145388406.1">
    <property type="nucleotide sequence ID" value="NZ_CP037423.1"/>
</dbReference>
<evidence type="ECO:0000313" key="2">
    <source>
        <dbReference type="EMBL" id="QDV44000.1"/>
    </source>
</evidence>
<reference evidence="2 3" key="1">
    <citation type="submission" date="2019-03" db="EMBL/GenBank/DDBJ databases">
        <title>Deep-cultivation of Planctomycetes and their phenomic and genomic characterization uncovers novel biology.</title>
        <authorList>
            <person name="Wiegand S."/>
            <person name="Jogler M."/>
            <person name="Boedeker C."/>
            <person name="Pinto D."/>
            <person name="Vollmers J."/>
            <person name="Rivas-Marin E."/>
            <person name="Kohn T."/>
            <person name="Peeters S.H."/>
            <person name="Heuer A."/>
            <person name="Rast P."/>
            <person name="Oberbeckmann S."/>
            <person name="Bunk B."/>
            <person name="Jeske O."/>
            <person name="Meyerdierks A."/>
            <person name="Storesund J.E."/>
            <person name="Kallscheuer N."/>
            <person name="Luecker S."/>
            <person name="Lage O.M."/>
            <person name="Pohl T."/>
            <person name="Merkel B.J."/>
            <person name="Hornburger P."/>
            <person name="Mueller R.-W."/>
            <person name="Bruemmer F."/>
            <person name="Labrenz M."/>
            <person name="Spormann A.M."/>
            <person name="Op den Camp H."/>
            <person name="Overmann J."/>
            <person name="Amann R."/>
            <person name="Jetten M.S.M."/>
            <person name="Mascher T."/>
            <person name="Medema M.H."/>
            <person name="Devos D.P."/>
            <person name="Kaster A.-K."/>
            <person name="Ovreas L."/>
            <person name="Rohde M."/>
            <person name="Galperin M.Y."/>
            <person name="Jogler C."/>
        </authorList>
    </citation>
    <scope>NUCLEOTIDE SEQUENCE [LARGE SCALE GENOMIC DNA]</scope>
    <source>
        <strain evidence="2 3">Enr13</strain>
    </source>
</reference>
<dbReference type="GO" id="GO:0006935">
    <property type="term" value="P:chemotaxis"/>
    <property type="evidence" value="ECO:0007669"/>
    <property type="project" value="InterPro"/>
</dbReference>
<dbReference type="InterPro" id="IPR036061">
    <property type="entry name" value="CheW-like_dom_sf"/>
</dbReference>
<dbReference type="Pfam" id="PF01584">
    <property type="entry name" value="CheW"/>
    <property type="match status" value="1"/>
</dbReference>
<proteinExistence type="predicted"/>
<feature type="domain" description="CheW-like" evidence="1">
    <location>
        <begin position="63"/>
        <end position="198"/>
    </location>
</feature>
<gene>
    <name evidence="2" type="primary">cheW_3</name>
    <name evidence="2" type="ORF">Enr13x_38610</name>
</gene>
<dbReference type="GO" id="GO:0007165">
    <property type="term" value="P:signal transduction"/>
    <property type="evidence" value="ECO:0007669"/>
    <property type="project" value="InterPro"/>
</dbReference>
<evidence type="ECO:0000313" key="3">
    <source>
        <dbReference type="Proteomes" id="UP000319004"/>
    </source>
</evidence>
<dbReference type="AlphaFoldDB" id="A0A518HT27"/>
<dbReference type="OrthoDB" id="9794382at2"/>
<keyword evidence="3" id="KW-1185">Reference proteome</keyword>
<name>A0A518HT27_9BACT</name>
<protein>
    <submittedName>
        <fullName evidence="2">Chemotaxis protein CheW</fullName>
    </submittedName>
</protein>
<accession>A0A518HT27</accession>
<dbReference type="InterPro" id="IPR039315">
    <property type="entry name" value="CheW"/>
</dbReference>
<dbReference type="EMBL" id="CP037423">
    <property type="protein sequence ID" value="QDV44000.1"/>
    <property type="molecule type" value="Genomic_DNA"/>
</dbReference>
<dbReference type="PROSITE" id="PS50851">
    <property type="entry name" value="CHEW"/>
    <property type="match status" value="1"/>
</dbReference>
<dbReference type="SUPFAM" id="SSF50341">
    <property type="entry name" value="CheW-like"/>
    <property type="match status" value="1"/>
</dbReference>
<dbReference type="Proteomes" id="UP000319004">
    <property type="component" value="Chromosome"/>
</dbReference>
<dbReference type="Gene3D" id="2.40.50.180">
    <property type="entry name" value="CheA-289, Domain 4"/>
    <property type="match status" value="1"/>
</dbReference>
<dbReference type="KEGG" id="snep:Enr13x_38610"/>
<evidence type="ECO:0000259" key="1">
    <source>
        <dbReference type="PROSITE" id="PS50851"/>
    </source>
</evidence>
<sequence>MMTNEGSPREPFDWQGIKTRLSRAQESLCSAENLSDAQIKGLMTERSRQLARVPERVIDTSELIEVVRFRLGSEEAAIETRFVLALMRPQSITPIPDTDDFFLGLTNLRGEITAIIDLGCFLGLSGQTQRDSQVLVLGTEKPECAILVDELEHVTTIRKQDIREPSGGLGSVVDLLVGCTADAIMILDGDALLRCDRIYIDQNDQP</sequence>
<dbReference type="SMART" id="SM00260">
    <property type="entry name" value="CheW"/>
    <property type="match status" value="1"/>
</dbReference>
<dbReference type="Gene3D" id="2.30.30.40">
    <property type="entry name" value="SH3 Domains"/>
    <property type="match status" value="1"/>
</dbReference>
<dbReference type="PANTHER" id="PTHR22617:SF23">
    <property type="entry name" value="CHEMOTAXIS PROTEIN CHEW"/>
    <property type="match status" value="1"/>
</dbReference>